<proteinExistence type="predicted"/>
<dbReference type="Proteomes" id="UP001062846">
    <property type="component" value="Chromosome 6"/>
</dbReference>
<sequence>MFTGKRPTDTMFDGSLTLHNFVEMAMAEQVANVIDPTLFQQAVMGEASSSINSSQNHSPASIHECLTSILKVGIECSEEQPTDRPDIKEIVTQLHVIKNTLLGVGVQGGMRARIAA</sequence>
<name>A0ACC0NDL7_RHOML</name>
<accession>A0ACC0NDL7</accession>
<gene>
    <name evidence="1" type="ORF">RHMOL_Rhmol06G0176100</name>
</gene>
<protein>
    <submittedName>
        <fullName evidence="1">Uncharacterized protein</fullName>
    </submittedName>
</protein>
<keyword evidence="2" id="KW-1185">Reference proteome</keyword>
<comment type="caution">
    <text evidence="1">The sequence shown here is derived from an EMBL/GenBank/DDBJ whole genome shotgun (WGS) entry which is preliminary data.</text>
</comment>
<dbReference type="EMBL" id="CM046393">
    <property type="protein sequence ID" value="KAI8551310.1"/>
    <property type="molecule type" value="Genomic_DNA"/>
</dbReference>
<reference evidence="1" key="1">
    <citation type="submission" date="2022-02" db="EMBL/GenBank/DDBJ databases">
        <title>Plant Genome Project.</title>
        <authorList>
            <person name="Zhang R.-G."/>
        </authorList>
    </citation>
    <scope>NUCLEOTIDE SEQUENCE</scope>
    <source>
        <strain evidence="1">AT1</strain>
    </source>
</reference>
<evidence type="ECO:0000313" key="2">
    <source>
        <dbReference type="Proteomes" id="UP001062846"/>
    </source>
</evidence>
<evidence type="ECO:0000313" key="1">
    <source>
        <dbReference type="EMBL" id="KAI8551310.1"/>
    </source>
</evidence>
<organism evidence="1 2">
    <name type="scientific">Rhododendron molle</name>
    <name type="common">Chinese azalea</name>
    <name type="synonym">Azalea mollis</name>
    <dbReference type="NCBI Taxonomy" id="49168"/>
    <lineage>
        <taxon>Eukaryota</taxon>
        <taxon>Viridiplantae</taxon>
        <taxon>Streptophyta</taxon>
        <taxon>Embryophyta</taxon>
        <taxon>Tracheophyta</taxon>
        <taxon>Spermatophyta</taxon>
        <taxon>Magnoliopsida</taxon>
        <taxon>eudicotyledons</taxon>
        <taxon>Gunneridae</taxon>
        <taxon>Pentapetalae</taxon>
        <taxon>asterids</taxon>
        <taxon>Ericales</taxon>
        <taxon>Ericaceae</taxon>
        <taxon>Ericoideae</taxon>
        <taxon>Rhodoreae</taxon>
        <taxon>Rhododendron</taxon>
    </lineage>
</organism>